<dbReference type="Gene3D" id="3.40.50.1820">
    <property type="entry name" value="alpha/beta hydrolase"/>
    <property type="match status" value="1"/>
</dbReference>
<sequence>MTDRQIRVDGLDIAYVDTGSGPVVLFVHGVYVTGALWNDTVRELGDGFRCVVPTWPLGAHSTETGGADLGAEAAARRIVHFMEALDLADVTVVANDTGGGLVLAALGDTALDTSRIGRLVFTNCDSYEHFPPGSFAQIVKLCRASSTVGGGVLRLLATGPGQSFFLKAVCKHPPTADRQREIFGAFATSGAARRDAVAVTASLDPALTLRASGAIEAFDKPVTLVWGTDDKLFPLDHARRLRDAFPHSELIEIDGSSTFVMLDAPKRLAAAILEHQRPDSI</sequence>
<dbReference type="PANTHER" id="PTHR43194:SF2">
    <property type="entry name" value="PEROXISOMAL MEMBRANE PROTEIN LPX1"/>
    <property type="match status" value="1"/>
</dbReference>
<dbReference type="AlphaFoldDB" id="A0A7I7K0D6"/>
<dbReference type="InterPro" id="IPR050228">
    <property type="entry name" value="Carboxylesterase_BioH"/>
</dbReference>
<dbReference type="SUPFAM" id="SSF53474">
    <property type="entry name" value="alpha/beta-Hydrolases"/>
    <property type="match status" value="1"/>
</dbReference>
<dbReference type="Pfam" id="PF12697">
    <property type="entry name" value="Abhydrolase_6"/>
    <property type="match status" value="1"/>
</dbReference>
<dbReference type="OrthoDB" id="3400345at2"/>
<organism evidence="1 2">
    <name type="scientific">Mycolicibacterium duvalii</name>
    <dbReference type="NCBI Taxonomy" id="39688"/>
    <lineage>
        <taxon>Bacteria</taxon>
        <taxon>Bacillati</taxon>
        <taxon>Actinomycetota</taxon>
        <taxon>Actinomycetes</taxon>
        <taxon>Mycobacteriales</taxon>
        <taxon>Mycobacteriaceae</taxon>
        <taxon>Mycolicibacterium</taxon>
    </lineage>
</organism>
<proteinExistence type="predicted"/>
<dbReference type="PANTHER" id="PTHR43194">
    <property type="entry name" value="HYDROLASE ALPHA/BETA FOLD FAMILY"/>
    <property type="match status" value="1"/>
</dbReference>
<reference evidence="1 2" key="1">
    <citation type="journal article" date="2019" name="Emerg. Microbes Infect.">
        <title>Comprehensive subspecies identification of 175 nontuberculous mycobacteria species based on 7547 genomic profiles.</title>
        <authorList>
            <person name="Matsumoto Y."/>
            <person name="Kinjo T."/>
            <person name="Motooka D."/>
            <person name="Nabeya D."/>
            <person name="Jung N."/>
            <person name="Uechi K."/>
            <person name="Horii T."/>
            <person name="Iida T."/>
            <person name="Fujita J."/>
            <person name="Nakamura S."/>
        </authorList>
    </citation>
    <scope>NUCLEOTIDE SEQUENCE [LARGE SCALE GENOMIC DNA]</scope>
    <source>
        <strain evidence="1 2">JCM 6396</strain>
    </source>
</reference>
<accession>A0A7I7K0D6</accession>
<gene>
    <name evidence="1" type="ORF">MDUV_19240</name>
</gene>
<dbReference type="InterPro" id="IPR000073">
    <property type="entry name" value="AB_hydrolase_1"/>
</dbReference>
<keyword evidence="2" id="KW-1185">Reference proteome</keyword>
<name>A0A7I7K0D6_9MYCO</name>
<evidence type="ECO:0000313" key="2">
    <source>
        <dbReference type="Proteomes" id="UP000467006"/>
    </source>
</evidence>
<dbReference type="InterPro" id="IPR029058">
    <property type="entry name" value="AB_hydrolase_fold"/>
</dbReference>
<dbReference type="RefSeq" id="WP_098003110.1">
    <property type="nucleotide sequence ID" value="NZ_AP022563.1"/>
</dbReference>
<protein>
    <submittedName>
        <fullName evidence="1">Alpha/beta hydrolase</fullName>
    </submittedName>
</protein>
<dbReference type="Proteomes" id="UP000467006">
    <property type="component" value="Chromosome"/>
</dbReference>
<evidence type="ECO:0000313" key="1">
    <source>
        <dbReference type="EMBL" id="BBX17064.1"/>
    </source>
</evidence>
<dbReference type="KEGG" id="mdu:MDUV_19240"/>
<dbReference type="EMBL" id="AP022563">
    <property type="protein sequence ID" value="BBX17064.1"/>
    <property type="molecule type" value="Genomic_DNA"/>
</dbReference>
<dbReference type="GO" id="GO:0016787">
    <property type="term" value="F:hydrolase activity"/>
    <property type="evidence" value="ECO:0007669"/>
    <property type="project" value="UniProtKB-KW"/>
</dbReference>
<keyword evidence="1" id="KW-0378">Hydrolase</keyword>